<feature type="non-terminal residue" evidence="1">
    <location>
        <position position="171"/>
    </location>
</feature>
<name>A0A4P9VX33_9FUNG</name>
<protein>
    <submittedName>
        <fullName evidence="1">Uncharacterized protein</fullName>
    </submittedName>
</protein>
<organism evidence="1 2">
    <name type="scientific">Blyttiomyces helicus</name>
    <dbReference type="NCBI Taxonomy" id="388810"/>
    <lineage>
        <taxon>Eukaryota</taxon>
        <taxon>Fungi</taxon>
        <taxon>Fungi incertae sedis</taxon>
        <taxon>Chytridiomycota</taxon>
        <taxon>Chytridiomycota incertae sedis</taxon>
        <taxon>Chytridiomycetes</taxon>
        <taxon>Chytridiomycetes incertae sedis</taxon>
        <taxon>Blyttiomyces</taxon>
    </lineage>
</organism>
<dbReference type="EMBL" id="ML000290">
    <property type="protein sequence ID" value="RKO84279.1"/>
    <property type="molecule type" value="Genomic_DNA"/>
</dbReference>
<accession>A0A4P9VX33</accession>
<evidence type="ECO:0000313" key="1">
    <source>
        <dbReference type="EMBL" id="RKO84279.1"/>
    </source>
</evidence>
<gene>
    <name evidence="1" type="ORF">BDK51DRAFT_31340</name>
</gene>
<keyword evidence="2" id="KW-1185">Reference proteome</keyword>
<reference evidence="2" key="1">
    <citation type="journal article" date="2018" name="Nat. Microbiol.">
        <title>Leveraging single-cell genomics to expand the fungal tree of life.</title>
        <authorList>
            <person name="Ahrendt S.R."/>
            <person name="Quandt C.A."/>
            <person name="Ciobanu D."/>
            <person name="Clum A."/>
            <person name="Salamov A."/>
            <person name="Andreopoulos B."/>
            <person name="Cheng J.F."/>
            <person name="Woyke T."/>
            <person name="Pelin A."/>
            <person name="Henrissat B."/>
            <person name="Reynolds N.K."/>
            <person name="Benny G.L."/>
            <person name="Smith M.E."/>
            <person name="James T.Y."/>
            <person name="Grigoriev I.V."/>
        </authorList>
    </citation>
    <scope>NUCLEOTIDE SEQUENCE [LARGE SCALE GENOMIC DNA]</scope>
</reference>
<dbReference type="Proteomes" id="UP000269721">
    <property type="component" value="Unassembled WGS sequence"/>
</dbReference>
<evidence type="ECO:0000313" key="2">
    <source>
        <dbReference type="Proteomes" id="UP000269721"/>
    </source>
</evidence>
<proteinExistence type="predicted"/>
<dbReference type="AlphaFoldDB" id="A0A4P9VX33"/>
<sequence>MNDVTGDDRVPHGVWGWVGPANKASSRSTIWLKEQLTVQNMASTSVELTSVAEPDIKMEDRVHGVQSQMESGISVESTAVYINTAPHGEDQHVYKLFDSAAIETLLYWTPSKEVGRDYFDQKFLTAIKVTSANPTVALSESQSAMSLRTLETLGSSSPIRAPKLGKASWRR</sequence>